<feature type="compositionally biased region" description="Polar residues" evidence="3">
    <location>
        <begin position="194"/>
        <end position="203"/>
    </location>
</feature>
<gene>
    <name evidence="5" type="ORF">FHS77_002104</name>
</gene>
<evidence type="ECO:0000259" key="4">
    <source>
        <dbReference type="PROSITE" id="PS50977"/>
    </source>
</evidence>
<dbReference type="PRINTS" id="PR00455">
    <property type="entry name" value="HTHTETR"/>
</dbReference>
<accession>A0A841M5X9</accession>
<evidence type="ECO:0000313" key="5">
    <source>
        <dbReference type="EMBL" id="MBB6261548.1"/>
    </source>
</evidence>
<dbReference type="PANTHER" id="PTHR30055">
    <property type="entry name" value="HTH-TYPE TRANSCRIPTIONAL REGULATOR RUTR"/>
    <property type="match status" value="1"/>
</dbReference>
<dbReference type="SUPFAM" id="SSF46689">
    <property type="entry name" value="Homeodomain-like"/>
    <property type="match status" value="1"/>
</dbReference>
<dbReference type="InterPro" id="IPR041479">
    <property type="entry name" value="TetR_CgmR_C"/>
</dbReference>
<dbReference type="PANTHER" id="PTHR30055:SF148">
    <property type="entry name" value="TETR-FAMILY TRANSCRIPTIONAL REGULATOR"/>
    <property type="match status" value="1"/>
</dbReference>
<feature type="region of interest" description="Disordered" evidence="3">
    <location>
        <begin position="189"/>
        <end position="213"/>
    </location>
</feature>
<feature type="compositionally biased region" description="Basic and acidic residues" evidence="3">
    <location>
        <begin position="204"/>
        <end position="213"/>
    </location>
</feature>
<dbReference type="EMBL" id="JACIIU010000009">
    <property type="protein sequence ID" value="MBB6261548.1"/>
    <property type="molecule type" value="Genomic_DNA"/>
</dbReference>
<dbReference type="PROSITE" id="PS50977">
    <property type="entry name" value="HTH_TETR_2"/>
    <property type="match status" value="1"/>
</dbReference>
<dbReference type="Gene3D" id="1.10.357.10">
    <property type="entry name" value="Tetracycline Repressor, domain 2"/>
    <property type="match status" value="1"/>
</dbReference>
<dbReference type="Proteomes" id="UP000555393">
    <property type="component" value="Unassembled WGS sequence"/>
</dbReference>
<proteinExistence type="predicted"/>
<feature type="domain" description="HTH tetR-type" evidence="4">
    <location>
        <begin position="14"/>
        <end position="74"/>
    </location>
</feature>
<feature type="DNA-binding region" description="H-T-H motif" evidence="2">
    <location>
        <begin position="37"/>
        <end position="56"/>
    </location>
</feature>
<dbReference type="GO" id="GO:0000976">
    <property type="term" value="F:transcription cis-regulatory region binding"/>
    <property type="evidence" value="ECO:0007669"/>
    <property type="project" value="TreeGrafter"/>
</dbReference>
<dbReference type="AlphaFoldDB" id="A0A841M5X9"/>
<sequence length="213" mass="23940">METKKFKKIGRPRVVDRNKVLDAAEHLLVEGGIEALTMDNVAREAGITKGGVQYCFGNKDGLMRAIINRWSAVFDVKVNICKQGSTDPRAHIAAHIKVTREGEQTDDSRFSAMMASLVPNSEQLEESRKWYSHQIDGLDMNDPADRKARLAFIAAEGAFLLRSFNLFAFTESQWQEIYDDIEKLIAPEQDSSRAWHQAQNPSDPSDHMEAASD</sequence>
<dbReference type="InterPro" id="IPR009057">
    <property type="entry name" value="Homeodomain-like_sf"/>
</dbReference>
<comment type="caution">
    <text evidence="5">The sequence shown here is derived from an EMBL/GenBank/DDBJ whole genome shotgun (WGS) entry which is preliminary data.</text>
</comment>
<evidence type="ECO:0000256" key="2">
    <source>
        <dbReference type="PROSITE-ProRule" id="PRU00335"/>
    </source>
</evidence>
<evidence type="ECO:0000256" key="1">
    <source>
        <dbReference type="ARBA" id="ARBA00023125"/>
    </source>
</evidence>
<dbReference type="Pfam" id="PF17937">
    <property type="entry name" value="TetR_C_28"/>
    <property type="match status" value="1"/>
</dbReference>
<dbReference type="InterPro" id="IPR001647">
    <property type="entry name" value="HTH_TetR"/>
</dbReference>
<name>A0A841M5X9_9HYPH</name>
<organism evidence="5 6">
    <name type="scientific">Paenochrobactrum gallinarii</name>
    <dbReference type="NCBI Taxonomy" id="643673"/>
    <lineage>
        <taxon>Bacteria</taxon>
        <taxon>Pseudomonadati</taxon>
        <taxon>Pseudomonadota</taxon>
        <taxon>Alphaproteobacteria</taxon>
        <taxon>Hyphomicrobiales</taxon>
        <taxon>Brucellaceae</taxon>
        <taxon>Paenochrobactrum</taxon>
    </lineage>
</organism>
<keyword evidence="6" id="KW-1185">Reference proteome</keyword>
<reference evidence="5 6" key="1">
    <citation type="submission" date="2020-08" db="EMBL/GenBank/DDBJ databases">
        <title>Genomic Encyclopedia of Type Strains, Phase IV (KMG-IV): sequencing the most valuable type-strain genomes for metagenomic binning, comparative biology and taxonomic classification.</title>
        <authorList>
            <person name="Goeker M."/>
        </authorList>
    </citation>
    <scope>NUCLEOTIDE SEQUENCE [LARGE SCALE GENOMIC DNA]</scope>
    <source>
        <strain evidence="5 6">DSM 22336</strain>
    </source>
</reference>
<dbReference type="GO" id="GO:0003700">
    <property type="term" value="F:DNA-binding transcription factor activity"/>
    <property type="evidence" value="ECO:0007669"/>
    <property type="project" value="TreeGrafter"/>
</dbReference>
<protein>
    <submittedName>
        <fullName evidence="5">AcrR family transcriptional regulator</fullName>
    </submittedName>
</protein>
<evidence type="ECO:0000313" key="6">
    <source>
        <dbReference type="Proteomes" id="UP000555393"/>
    </source>
</evidence>
<dbReference type="Pfam" id="PF00440">
    <property type="entry name" value="TetR_N"/>
    <property type="match status" value="1"/>
</dbReference>
<dbReference type="InterPro" id="IPR050109">
    <property type="entry name" value="HTH-type_TetR-like_transc_reg"/>
</dbReference>
<keyword evidence="1 2" id="KW-0238">DNA-binding</keyword>
<dbReference type="RefSeq" id="WP_184223011.1">
    <property type="nucleotide sequence ID" value="NZ_JACIIU010000009.1"/>
</dbReference>
<evidence type="ECO:0000256" key="3">
    <source>
        <dbReference type="SAM" id="MobiDB-lite"/>
    </source>
</evidence>